<organism evidence="2 3">
    <name type="scientific">Daphnia magna</name>
    <dbReference type="NCBI Taxonomy" id="35525"/>
    <lineage>
        <taxon>Eukaryota</taxon>
        <taxon>Metazoa</taxon>
        <taxon>Ecdysozoa</taxon>
        <taxon>Arthropoda</taxon>
        <taxon>Crustacea</taxon>
        <taxon>Branchiopoda</taxon>
        <taxon>Diplostraca</taxon>
        <taxon>Cladocera</taxon>
        <taxon>Anomopoda</taxon>
        <taxon>Daphniidae</taxon>
        <taxon>Daphnia</taxon>
    </lineage>
</organism>
<feature type="transmembrane region" description="Helical" evidence="1">
    <location>
        <begin position="18"/>
        <end position="35"/>
    </location>
</feature>
<evidence type="ECO:0000313" key="2">
    <source>
        <dbReference type="EMBL" id="KAK4036350.1"/>
    </source>
</evidence>
<keyword evidence="1" id="KW-0472">Membrane</keyword>
<keyword evidence="1" id="KW-1133">Transmembrane helix</keyword>
<keyword evidence="1" id="KW-0812">Transmembrane</keyword>
<sequence length="159" mass="18429">MAGGDDEWRHGTRNTHQLLFFFSYFHSLGWVIVPVHQRSGYDIINDLFMICWDPLWIPSLQSVYLLFATMMDLFFTSHGLHKSRGITSPFVAPSELRPSTSSIVVLLLDHGRRRPKSIREKKKKKKKRKICAALKSLPRLSSDVFLPRSYCYLLLDESS</sequence>
<keyword evidence="3" id="KW-1185">Reference proteome</keyword>
<feature type="transmembrane region" description="Helical" evidence="1">
    <location>
        <begin position="55"/>
        <end position="75"/>
    </location>
</feature>
<name>A0ABR0B3S9_9CRUS</name>
<protein>
    <submittedName>
        <fullName evidence="2">Uncharacterized protein</fullName>
    </submittedName>
</protein>
<evidence type="ECO:0000313" key="3">
    <source>
        <dbReference type="Proteomes" id="UP001234178"/>
    </source>
</evidence>
<dbReference type="EMBL" id="JAOYFB010000040">
    <property type="protein sequence ID" value="KAK4036350.1"/>
    <property type="molecule type" value="Genomic_DNA"/>
</dbReference>
<gene>
    <name evidence="2" type="ORF">OUZ56_028409</name>
</gene>
<proteinExistence type="predicted"/>
<comment type="caution">
    <text evidence="2">The sequence shown here is derived from an EMBL/GenBank/DDBJ whole genome shotgun (WGS) entry which is preliminary data.</text>
</comment>
<reference evidence="2 3" key="1">
    <citation type="journal article" date="2023" name="Nucleic Acids Res.">
        <title>The hologenome of Daphnia magna reveals possible DNA methylation and microbiome-mediated evolution of the host genome.</title>
        <authorList>
            <person name="Chaturvedi A."/>
            <person name="Li X."/>
            <person name="Dhandapani V."/>
            <person name="Marshall H."/>
            <person name="Kissane S."/>
            <person name="Cuenca-Cambronero M."/>
            <person name="Asole G."/>
            <person name="Calvet F."/>
            <person name="Ruiz-Romero M."/>
            <person name="Marangio P."/>
            <person name="Guigo R."/>
            <person name="Rago D."/>
            <person name="Mirbahai L."/>
            <person name="Eastwood N."/>
            <person name="Colbourne J.K."/>
            <person name="Zhou J."/>
            <person name="Mallon E."/>
            <person name="Orsini L."/>
        </authorList>
    </citation>
    <scope>NUCLEOTIDE SEQUENCE [LARGE SCALE GENOMIC DNA]</scope>
    <source>
        <strain evidence="2">LRV0_1</strain>
    </source>
</reference>
<evidence type="ECO:0000256" key="1">
    <source>
        <dbReference type="SAM" id="Phobius"/>
    </source>
</evidence>
<accession>A0ABR0B3S9</accession>
<dbReference type="Proteomes" id="UP001234178">
    <property type="component" value="Unassembled WGS sequence"/>
</dbReference>